<dbReference type="GO" id="GO:0003676">
    <property type="term" value="F:nucleic acid binding"/>
    <property type="evidence" value="ECO:0007669"/>
    <property type="project" value="InterPro"/>
</dbReference>
<gene>
    <name evidence="3" type="ORF">Tci_049798</name>
</gene>
<feature type="domain" description="CCHC-type" evidence="2">
    <location>
        <begin position="198"/>
        <end position="213"/>
    </location>
</feature>
<protein>
    <recommendedName>
        <fullName evidence="2">CCHC-type domain-containing protein</fullName>
    </recommendedName>
</protein>
<dbReference type="PROSITE" id="PS50158">
    <property type="entry name" value="ZF_CCHC"/>
    <property type="match status" value="1"/>
</dbReference>
<dbReference type="AlphaFoldDB" id="A0A6L2MVE9"/>
<evidence type="ECO:0000256" key="1">
    <source>
        <dbReference type="PROSITE-ProRule" id="PRU00047"/>
    </source>
</evidence>
<dbReference type="EMBL" id="BKCJ010007551">
    <property type="protein sequence ID" value="GEU77820.1"/>
    <property type="molecule type" value="Genomic_DNA"/>
</dbReference>
<evidence type="ECO:0000313" key="3">
    <source>
        <dbReference type="EMBL" id="GEU77820.1"/>
    </source>
</evidence>
<dbReference type="SUPFAM" id="SSF57756">
    <property type="entry name" value="Retrovirus zinc finger-like domains"/>
    <property type="match status" value="1"/>
</dbReference>
<keyword evidence="1" id="KW-0863">Zinc-finger</keyword>
<accession>A0A6L2MVE9</accession>
<comment type="caution">
    <text evidence="3">The sequence shown here is derived from an EMBL/GenBank/DDBJ whole genome shotgun (WGS) entry which is preliminary data.</text>
</comment>
<name>A0A6L2MVE9_TANCI</name>
<dbReference type="GO" id="GO:0008270">
    <property type="term" value="F:zinc ion binding"/>
    <property type="evidence" value="ECO:0007669"/>
    <property type="project" value="UniProtKB-KW"/>
</dbReference>
<keyword evidence="1" id="KW-0479">Metal-binding</keyword>
<dbReference type="Gene3D" id="4.10.60.10">
    <property type="entry name" value="Zinc finger, CCHC-type"/>
    <property type="match status" value="1"/>
</dbReference>
<organism evidence="3">
    <name type="scientific">Tanacetum cinerariifolium</name>
    <name type="common">Dalmatian daisy</name>
    <name type="synonym">Chrysanthemum cinerariifolium</name>
    <dbReference type="NCBI Taxonomy" id="118510"/>
    <lineage>
        <taxon>Eukaryota</taxon>
        <taxon>Viridiplantae</taxon>
        <taxon>Streptophyta</taxon>
        <taxon>Embryophyta</taxon>
        <taxon>Tracheophyta</taxon>
        <taxon>Spermatophyta</taxon>
        <taxon>Magnoliopsida</taxon>
        <taxon>eudicotyledons</taxon>
        <taxon>Gunneridae</taxon>
        <taxon>Pentapetalae</taxon>
        <taxon>asterids</taxon>
        <taxon>campanulids</taxon>
        <taxon>Asterales</taxon>
        <taxon>Asteraceae</taxon>
        <taxon>Asteroideae</taxon>
        <taxon>Anthemideae</taxon>
        <taxon>Anthemidinae</taxon>
        <taxon>Tanacetum</taxon>
    </lineage>
</organism>
<sequence length="241" mass="26995">MTDFILFSFTPLILKKYAYHKTINESSEAIKEMIAQCVADALKLMRLIRTPKMVTKMVMEMRVEANLMTEVVAEGSCTRLEGARTRNSSTINLLTSRELALLCPRMVSEEEDKVERYIWGLPDSIQGNQKKDGEQSKGRPCLAATLQEAECNKGLHRPCTAKYGNCKRGGHQTKDCRSLVTATNQRGLVANQRTTTTCYECGEQGHYNSNCPKLKNQNHRNQIKIGEAWGRVYALGGGKAD</sequence>
<dbReference type="Pfam" id="PF00098">
    <property type="entry name" value="zf-CCHC"/>
    <property type="match status" value="1"/>
</dbReference>
<reference evidence="3" key="1">
    <citation type="journal article" date="2019" name="Sci. Rep.">
        <title>Draft genome of Tanacetum cinerariifolium, the natural source of mosquito coil.</title>
        <authorList>
            <person name="Yamashiro T."/>
            <person name="Shiraishi A."/>
            <person name="Satake H."/>
            <person name="Nakayama K."/>
        </authorList>
    </citation>
    <scope>NUCLEOTIDE SEQUENCE</scope>
</reference>
<dbReference type="InterPro" id="IPR036875">
    <property type="entry name" value="Znf_CCHC_sf"/>
</dbReference>
<evidence type="ECO:0000259" key="2">
    <source>
        <dbReference type="PROSITE" id="PS50158"/>
    </source>
</evidence>
<keyword evidence="1" id="KW-0862">Zinc</keyword>
<dbReference type="InterPro" id="IPR001878">
    <property type="entry name" value="Znf_CCHC"/>
</dbReference>
<proteinExistence type="predicted"/>
<dbReference type="SMART" id="SM00343">
    <property type="entry name" value="ZnF_C2HC"/>
    <property type="match status" value="2"/>
</dbReference>